<evidence type="ECO:0000313" key="2">
    <source>
        <dbReference type="EMBL" id="GMH00894.1"/>
    </source>
</evidence>
<organism evidence="2 3">
    <name type="scientific">Nepenthes gracilis</name>
    <name type="common">Slender pitcher plant</name>
    <dbReference type="NCBI Taxonomy" id="150966"/>
    <lineage>
        <taxon>Eukaryota</taxon>
        <taxon>Viridiplantae</taxon>
        <taxon>Streptophyta</taxon>
        <taxon>Embryophyta</taxon>
        <taxon>Tracheophyta</taxon>
        <taxon>Spermatophyta</taxon>
        <taxon>Magnoliopsida</taxon>
        <taxon>eudicotyledons</taxon>
        <taxon>Gunneridae</taxon>
        <taxon>Pentapetalae</taxon>
        <taxon>Caryophyllales</taxon>
        <taxon>Nepenthaceae</taxon>
        <taxon>Nepenthes</taxon>
    </lineage>
</organism>
<feature type="compositionally biased region" description="Basic and acidic residues" evidence="1">
    <location>
        <begin position="208"/>
        <end position="217"/>
    </location>
</feature>
<accession>A0AAD3P9Z6</accession>
<feature type="compositionally biased region" description="Low complexity" evidence="1">
    <location>
        <begin position="196"/>
        <end position="207"/>
    </location>
</feature>
<reference evidence="2" key="1">
    <citation type="submission" date="2023-05" db="EMBL/GenBank/DDBJ databases">
        <title>Nepenthes gracilis genome sequencing.</title>
        <authorList>
            <person name="Fukushima K."/>
        </authorList>
    </citation>
    <scope>NUCLEOTIDE SEQUENCE</scope>
    <source>
        <strain evidence="2">SING2019-196</strain>
    </source>
</reference>
<dbReference type="AlphaFoldDB" id="A0AAD3P9Z6"/>
<comment type="caution">
    <text evidence="2">The sequence shown here is derived from an EMBL/GenBank/DDBJ whole genome shotgun (WGS) entry which is preliminary data.</text>
</comment>
<feature type="region of interest" description="Disordered" evidence="1">
    <location>
        <begin position="172"/>
        <end position="241"/>
    </location>
</feature>
<dbReference type="Proteomes" id="UP001279734">
    <property type="component" value="Unassembled WGS sequence"/>
</dbReference>
<feature type="region of interest" description="Disordered" evidence="1">
    <location>
        <begin position="71"/>
        <end position="97"/>
    </location>
</feature>
<evidence type="ECO:0000313" key="3">
    <source>
        <dbReference type="Proteomes" id="UP001279734"/>
    </source>
</evidence>
<name>A0AAD3P9Z6_NEPGR</name>
<proteinExistence type="predicted"/>
<feature type="compositionally biased region" description="Low complexity" evidence="1">
    <location>
        <begin position="226"/>
        <end position="241"/>
    </location>
</feature>
<feature type="region of interest" description="Disordered" evidence="1">
    <location>
        <begin position="1"/>
        <end position="23"/>
    </location>
</feature>
<evidence type="ECO:0000256" key="1">
    <source>
        <dbReference type="SAM" id="MobiDB-lite"/>
    </source>
</evidence>
<gene>
    <name evidence="2" type="ORF">Nepgr_002733</name>
</gene>
<dbReference type="EMBL" id="BSYO01000002">
    <property type="protein sequence ID" value="GMH00894.1"/>
    <property type="molecule type" value="Genomic_DNA"/>
</dbReference>
<keyword evidence="3" id="KW-1185">Reference proteome</keyword>
<protein>
    <submittedName>
        <fullName evidence="2">Uncharacterized protein</fullName>
    </submittedName>
</protein>
<sequence>MYKATGRVVPLPPSLPGHAIKNPSSPKELVKVNYAAMFTSNSFEILREEDDLSNLGNSVTQINLPSEVGVLDGREPHDACNPRSDPASPGPPQNNISDEVIVTNKVSLDSQPSQICQADSGCNDIVHNDLEKPSACANADTSLIISSGTPICYEDMAINLDSLGALNVCPGSNEPEGGPLGRSTRSRKAKSLADMSSSSGKSVPISGKAREVQEQTKKINTILKNSKGPKISIPPSSLCNG</sequence>